<reference evidence="1 2" key="1">
    <citation type="submission" date="2017-05" db="EMBL/GenBank/DDBJ databases">
        <title>The complete genome sequence of Deinococcus ficus isolated from the rhizosphere of the Ficus religiosa L. in Taiwan.</title>
        <authorList>
            <person name="Wu K.-M."/>
            <person name="Liao T.-L."/>
            <person name="Liu Y.-M."/>
            <person name="Young C.-C."/>
            <person name="Tsai S.-F."/>
        </authorList>
    </citation>
    <scope>NUCLEOTIDE SEQUENCE [LARGE SCALE GENOMIC DNA]</scope>
    <source>
        <strain evidence="1 2">CC-FR2-10</strain>
        <plasmid evidence="2">pdfi3</plasmid>
    </source>
</reference>
<accession>A0A221T346</accession>
<evidence type="ECO:0000313" key="1">
    <source>
        <dbReference type="EMBL" id="ASN83328.1"/>
    </source>
</evidence>
<geneLocation type="plasmid" evidence="2">
    <name>pdfi3</name>
</geneLocation>
<dbReference type="EMBL" id="CP021084">
    <property type="protein sequence ID" value="ASN83328.1"/>
    <property type="molecule type" value="Genomic_DNA"/>
</dbReference>
<dbReference type="KEGG" id="dfc:DFI_19210"/>
<keyword evidence="2" id="KW-1185">Reference proteome</keyword>
<organism evidence="1 2">
    <name type="scientific">Deinococcus ficus</name>
    <dbReference type="NCBI Taxonomy" id="317577"/>
    <lineage>
        <taxon>Bacteria</taxon>
        <taxon>Thermotogati</taxon>
        <taxon>Deinococcota</taxon>
        <taxon>Deinococci</taxon>
        <taxon>Deinococcales</taxon>
        <taxon>Deinococcaceae</taxon>
        <taxon>Deinococcus</taxon>
    </lineage>
</organism>
<gene>
    <name evidence="1" type="ORF">DFI_19210</name>
</gene>
<dbReference type="AlphaFoldDB" id="A0A221T346"/>
<protein>
    <submittedName>
        <fullName evidence="1">Uncharacterized protein</fullName>
    </submittedName>
</protein>
<name>A0A221T346_9DEIO</name>
<keyword evidence="1" id="KW-0614">Plasmid</keyword>
<proteinExistence type="predicted"/>
<dbReference type="Proteomes" id="UP000259030">
    <property type="component" value="Plasmid pDFI3"/>
</dbReference>
<evidence type="ECO:0000313" key="2">
    <source>
        <dbReference type="Proteomes" id="UP000259030"/>
    </source>
</evidence>
<sequence length="256" mass="27304">MLNLLEDVRADRHHVRLRLPRGAPPLTLERADAARLGEALLDGRAAQVTPAQGGQVLVGSASGQLTLTWDAETGRVGVLETDDVPLHRLILAGALCHGEPGGRAWVAPGVTRTHLGSGVNLLSLHAGTADLLALTTGGPSAPRARYAGWVTAGGGWRLEVRVTHHAYRQTGTVQFTPGQARRLGWRLREAADDIPALHLPAAERAAEAEVHDRLLQICMHDPGRTRALSLPSARRCQQLASRARSAEPQHLGPSPV</sequence>
<dbReference type="RefSeq" id="WP_027462767.1">
    <property type="nucleotide sequence ID" value="NZ_CP021084.1"/>
</dbReference>